<reference evidence="2" key="1">
    <citation type="submission" date="2014-01" db="EMBL/GenBank/DDBJ databases">
        <authorList>
            <person name="Brown-Elliot B."/>
            <person name="Wallace R."/>
            <person name="Lenaerts A."/>
            <person name="Ordway D."/>
            <person name="DeGroote M.A."/>
            <person name="Parker T."/>
            <person name="Sizemore C."/>
            <person name="Tallon L.J."/>
            <person name="Sadzewicz L.K."/>
            <person name="Sengamalay N."/>
            <person name="Fraser C.M."/>
            <person name="Hine E."/>
            <person name="Shefchek K.A."/>
            <person name="Das S.P."/>
            <person name="Tettelin H."/>
        </authorList>
    </citation>
    <scope>NUCLEOTIDE SEQUENCE [LARGE SCALE GENOMIC DNA]</scope>
    <source>
        <strain evidence="2">4042</strain>
    </source>
</reference>
<dbReference type="InterPro" id="IPR029044">
    <property type="entry name" value="Nucleotide-diphossugar_trans"/>
</dbReference>
<feature type="compositionally biased region" description="Gly residues" evidence="1">
    <location>
        <begin position="39"/>
        <end position="48"/>
    </location>
</feature>
<feature type="region of interest" description="Disordered" evidence="1">
    <location>
        <begin position="27"/>
        <end position="59"/>
    </location>
</feature>
<accession>X8AG05</accession>
<keyword evidence="2" id="KW-0808">Transferase</keyword>
<proteinExistence type="predicted"/>
<dbReference type="PATRIC" id="fig|1299334.3.peg.5895"/>
<dbReference type="EMBL" id="JAOB01000060">
    <property type="protein sequence ID" value="EUA29953.1"/>
    <property type="molecule type" value="Genomic_DNA"/>
</dbReference>
<dbReference type="AlphaFoldDB" id="X8AG05"/>
<protein>
    <submittedName>
        <fullName evidence="2">Bifunctional glmU domain protein</fullName>
        <ecNumber evidence="2">2.3.1.157</ecNumber>
    </submittedName>
</protein>
<name>X8AG05_MYCXE</name>
<dbReference type="EC" id="2.3.1.157" evidence="2"/>
<keyword evidence="2" id="KW-0012">Acyltransferase</keyword>
<dbReference type="SUPFAM" id="SSF53448">
    <property type="entry name" value="Nucleotide-diphospho-sugar transferases"/>
    <property type="match status" value="1"/>
</dbReference>
<sequence length="156" mass="16818">MPRFFAASVREMTGWTACRRTNIHTRGKRGVHDNTRRIGGPGFGGGGRNPDALGHSQGAAHDRRRSMLAHCLYSIAKVAPQHLVVVLGHDHDRIAPVVAELADSLGRRIDVALQDRQLGTGHAVLCGLSALPADYSGVVVVTSADIPCWTPTRWLT</sequence>
<comment type="caution">
    <text evidence="2">The sequence shown here is derived from an EMBL/GenBank/DDBJ whole genome shotgun (WGS) entry which is preliminary data.</text>
</comment>
<organism evidence="2">
    <name type="scientific">Mycobacterium xenopi 4042</name>
    <dbReference type="NCBI Taxonomy" id="1299334"/>
    <lineage>
        <taxon>Bacteria</taxon>
        <taxon>Bacillati</taxon>
        <taxon>Actinomycetota</taxon>
        <taxon>Actinomycetes</taxon>
        <taxon>Mycobacteriales</taxon>
        <taxon>Mycobacteriaceae</taxon>
        <taxon>Mycobacterium</taxon>
    </lineage>
</organism>
<dbReference type="GO" id="GO:0019134">
    <property type="term" value="F:glucosamine-1-phosphate N-acetyltransferase activity"/>
    <property type="evidence" value="ECO:0007669"/>
    <property type="project" value="UniProtKB-EC"/>
</dbReference>
<evidence type="ECO:0000256" key="1">
    <source>
        <dbReference type="SAM" id="MobiDB-lite"/>
    </source>
</evidence>
<gene>
    <name evidence="2" type="ORF">I553_4208</name>
</gene>
<dbReference type="Gene3D" id="3.90.550.10">
    <property type="entry name" value="Spore Coat Polysaccharide Biosynthesis Protein SpsA, Chain A"/>
    <property type="match status" value="1"/>
</dbReference>
<evidence type="ECO:0000313" key="2">
    <source>
        <dbReference type="EMBL" id="EUA29953.1"/>
    </source>
</evidence>